<dbReference type="GO" id="GO:0060271">
    <property type="term" value="P:cilium assembly"/>
    <property type="evidence" value="ECO:0007669"/>
    <property type="project" value="TreeGrafter"/>
</dbReference>
<keyword evidence="8" id="KW-0966">Cell projection</keyword>
<dbReference type="InterPro" id="IPR048256">
    <property type="entry name" value="Tektin-like"/>
</dbReference>
<dbReference type="InParanoid" id="A0A2V0NPD4"/>
<evidence type="ECO:0000256" key="5">
    <source>
        <dbReference type="ARBA" id="ARBA00023054"/>
    </source>
</evidence>
<dbReference type="Proteomes" id="UP000247498">
    <property type="component" value="Unassembled WGS sequence"/>
</dbReference>
<evidence type="ECO:0000256" key="7">
    <source>
        <dbReference type="ARBA" id="ARBA00023212"/>
    </source>
</evidence>
<comment type="caution">
    <text evidence="11">The sequence shown here is derived from an EMBL/GenBank/DDBJ whole genome shotgun (WGS) entry which is preliminary data.</text>
</comment>
<proteinExistence type="inferred from homology"/>
<dbReference type="GO" id="GO:0005634">
    <property type="term" value="C:nucleus"/>
    <property type="evidence" value="ECO:0007669"/>
    <property type="project" value="TreeGrafter"/>
</dbReference>
<evidence type="ECO:0000256" key="6">
    <source>
        <dbReference type="ARBA" id="ARBA00023069"/>
    </source>
</evidence>
<dbReference type="GO" id="GO:0015630">
    <property type="term" value="C:microtubule cytoskeleton"/>
    <property type="evidence" value="ECO:0007669"/>
    <property type="project" value="TreeGrafter"/>
</dbReference>
<protein>
    <submittedName>
        <fullName evidence="11">Uncharacterized protein</fullName>
    </submittedName>
</protein>
<dbReference type="GO" id="GO:0060294">
    <property type="term" value="P:cilium movement involved in cell motility"/>
    <property type="evidence" value="ECO:0007669"/>
    <property type="project" value="InterPro"/>
</dbReference>
<keyword evidence="3" id="KW-0963">Cytoplasm</keyword>
<dbReference type="GO" id="GO:0005737">
    <property type="term" value="C:cytoplasm"/>
    <property type="evidence" value="ECO:0007669"/>
    <property type="project" value="UniProtKB-ARBA"/>
</dbReference>
<evidence type="ECO:0000256" key="10">
    <source>
        <dbReference type="SAM" id="MobiDB-lite"/>
    </source>
</evidence>
<accession>A0A2V0NPD4</accession>
<dbReference type="GO" id="GO:0005929">
    <property type="term" value="C:cilium"/>
    <property type="evidence" value="ECO:0007669"/>
    <property type="project" value="UniProtKB-ARBA"/>
</dbReference>
<dbReference type="PANTHER" id="PTHR19960">
    <property type="entry name" value="TEKTIN"/>
    <property type="match status" value="1"/>
</dbReference>
<evidence type="ECO:0000313" key="11">
    <source>
        <dbReference type="EMBL" id="GBF89478.1"/>
    </source>
</evidence>
<reference evidence="11 12" key="1">
    <citation type="journal article" date="2018" name="Sci. Rep.">
        <title>Raphidocelis subcapitata (=Pseudokirchneriella subcapitata) provides an insight into genome evolution and environmental adaptations in the Sphaeropleales.</title>
        <authorList>
            <person name="Suzuki S."/>
            <person name="Yamaguchi H."/>
            <person name="Nakajima N."/>
            <person name="Kawachi M."/>
        </authorList>
    </citation>
    <scope>NUCLEOTIDE SEQUENCE [LARGE SCALE GENOMIC DNA]</scope>
    <source>
        <strain evidence="11 12">NIES-35</strain>
    </source>
</reference>
<feature type="region of interest" description="Disordered" evidence="10">
    <location>
        <begin position="544"/>
        <end position="576"/>
    </location>
</feature>
<feature type="coiled-coil region" evidence="9">
    <location>
        <begin position="372"/>
        <end position="406"/>
    </location>
</feature>
<evidence type="ECO:0000256" key="1">
    <source>
        <dbReference type="ARBA" id="ARBA00004611"/>
    </source>
</evidence>
<comment type="similarity">
    <text evidence="2">Belongs to the tektin family.</text>
</comment>
<comment type="subcellular location">
    <subcellularLocation>
        <location evidence="1">Cytoplasm</location>
        <location evidence="1">Cytoskeleton</location>
        <location evidence="1">Flagellum axoneme</location>
    </subcellularLocation>
</comment>
<dbReference type="Pfam" id="PF03148">
    <property type="entry name" value="Tektin"/>
    <property type="match status" value="1"/>
</dbReference>
<dbReference type="PANTHER" id="PTHR19960:SF25">
    <property type="entry name" value="TEKTIN-1"/>
    <property type="match status" value="1"/>
</dbReference>
<name>A0A2V0NPD4_9CHLO</name>
<feature type="coiled-coil region" evidence="9">
    <location>
        <begin position="581"/>
        <end position="615"/>
    </location>
</feature>
<organism evidence="11 12">
    <name type="scientific">Raphidocelis subcapitata</name>
    <dbReference type="NCBI Taxonomy" id="307507"/>
    <lineage>
        <taxon>Eukaryota</taxon>
        <taxon>Viridiplantae</taxon>
        <taxon>Chlorophyta</taxon>
        <taxon>core chlorophytes</taxon>
        <taxon>Chlorophyceae</taxon>
        <taxon>CS clade</taxon>
        <taxon>Sphaeropleales</taxon>
        <taxon>Selenastraceae</taxon>
        <taxon>Raphidocelis</taxon>
    </lineage>
</organism>
<keyword evidence="6" id="KW-0969">Cilium</keyword>
<keyword evidence="12" id="KW-1185">Reference proteome</keyword>
<sequence length="686" mass="69077">MAPGSYAHDSHGVNIANLRSIALGGTARPSSHGVPPIALELLRQPSGARGGGIGGEAELSARLRHSGALARAAAAQQVEAQLRSVEEAIHTKLRKTRDISAARAVDCEMAAMARCHQRLRSADAHLRSQLGLNEARQEVRGKVARPRRAQSGVGAASAAAAQLLAGPPVAAGAAVGRSAVGLLLSSGGGGGGAGSRPSSAAPDEVARQLHHQRLLLDGLLERAGRAERLVAAAGARLAECRARLGADLWDKGQALSIDEAVLGMHGVGSGGGDRRASDAAAAPAGPPAAGSAAGGVFGGATAAAVPPAWAAGGSPGGRRRWEGDSSTLVAGAQQLVAESGRLRAKVKQTLLDLSAAVVGSARAVDSSISDRIRDTRAARAALQERLREVEAEAARAGQEQESLRRSIEEKRAPLEQLRARFDLRRRRPAREAVADEVESALAAEAAGLAAVARQLERHEAAVGAQAAALREAAAALRPGIEARAEEAEVEELAARLDGRDALESPRAPSIISVCASTVLSGYSQLGDSASQACAPSLHNWPAAAAQRGAARGAAPAPPQPRGGGSRAGASPAPSAVSSGAVRGAVARIAALERELAEAKLQTTHLEEELREVKQQQQQQTAAAGIMGSRGGSVLSAATTARGGGAAAEAARSRPATAAAAAAAAAARPMTAAAAARLAAARGGAQA</sequence>
<evidence type="ECO:0000313" key="12">
    <source>
        <dbReference type="Proteomes" id="UP000247498"/>
    </source>
</evidence>
<dbReference type="EMBL" id="BDRX01000010">
    <property type="protein sequence ID" value="GBF89478.1"/>
    <property type="molecule type" value="Genomic_DNA"/>
</dbReference>
<keyword evidence="7" id="KW-0206">Cytoskeleton</keyword>
<feature type="compositionally biased region" description="Low complexity" evidence="10">
    <location>
        <begin position="278"/>
        <end position="291"/>
    </location>
</feature>
<evidence type="ECO:0000256" key="2">
    <source>
        <dbReference type="ARBA" id="ARBA00007209"/>
    </source>
</evidence>
<dbReference type="InterPro" id="IPR000435">
    <property type="entry name" value="Tektins"/>
</dbReference>
<feature type="compositionally biased region" description="Low complexity" evidence="10">
    <location>
        <begin position="567"/>
        <end position="576"/>
    </location>
</feature>
<evidence type="ECO:0000256" key="4">
    <source>
        <dbReference type="ARBA" id="ARBA00022846"/>
    </source>
</evidence>
<dbReference type="AlphaFoldDB" id="A0A2V0NPD4"/>
<evidence type="ECO:0000256" key="9">
    <source>
        <dbReference type="SAM" id="Coils"/>
    </source>
</evidence>
<keyword evidence="5 9" id="KW-0175">Coiled coil</keyword>
<keyword evidence="4" id="KW-0282">Flagellum</keyword>
<feature type="compositionally biased region" description="Low complexity" evidence="10">
    <location>
        <begin position="544"/>
        <end position="554"/>
    </location>
</feature>
<evidence type="ECO:0000256" key="3">
    <source>
        <dbReference type="ARBA" id="ARBA00022490"/>
    </source>
</evidence>
<evidence type="ECO:0000256" key="8">
    <source>
        <dbReference type="ARBA" id="ARBA00023273"/>
    </source>
</evidence>
<gene>
    <name evidence="11" type="ORF">Rsub_02050</name>
</gene>
<dbReference type="STRING" id="307507.A0A2V0NPD4"/>
<feature type="region of interest" description="Disordered" evidence="10">
    <location>
        <begin position="268"/>
        <end position="292"/>
    </location>
</feature>